<dbReference type="InterPro" id="IPR032466">
    <property type="entry name" value="Metal_Hydrolase"/>
</dbReference>
<feature type="region of interest" description="Disordered" evidence="1">
    <location>
        <begin position="1"/>
        <end position="30"/>
    </location>
</feature>
<name>A0A814MN02_9BILA</name>
<evidence type="ECO:0000313" key="2">
    <source>
        <dbReference type="EMBL" id="CAF1080281.1"/>
    </source>
</evidence>
<feature type="compositionally biased region" description="Polar residues" evidence="1">
    <location>
        <begin position="393"/>
        <end position="407"/>
    </location>
</feature>
<dbReference type="AlphaFoldDB" id="A0A814MN02"/>
<gene>
    <name evidence="2" type="ORF">OXX778_LOCUS20161</name>
</gene>
<evidence type="ECO:0000256" key="1">
    <source>
        <dbReference type="SAM" id="MobiDB-lite"/>
    </source>
</evidence>
<feature type="compositionally biased region" description="Low complexity" evidence="1">
    <location>
        <begin position="460"/>
        <end position="477"/>
    </location>
</feature>
<accession>A0A814MN02</accession>
<dbReference type="Proteomes" id="UP000663879">
    <property type="component" value="Unassembled WGS sequence"/>
</dbReference>
<keyword evidence="3" id="KW-1185">Reference proteome</keyword>
<feature type="non-terminal residue" evidence="2">
    <location>
        <position position="1"/>
    </location>
</feature>
<feature type="compositionally biased region" description="Polar residues" evidence="1">
    <location>
        <begin position="431"/>
        <end position="446"/>
    </location>
</feature>
<dbReference type="EMBL" id="CAJNOC010006540">
    <property type="protein sequence ID" value="CAF1080281.1"/>
    <property type="molecule type" value="Genomic_DNA"/>
</dbReference>
<comment type="caution">
    <text evidence="2">The sequence shown here is derived from an EMBL/GenBank/DDBJ whole genome shotgun (WGS) entry which is preliminary data.</text>
</comment>
<feature type="region of interest" description="Disordered" evidence="1">
    <location>
        <begin position="460"/>
        <end position="484"/>
    </location>
</feature>
<dbReference type="SUPFAM" id="SSF51556">
    <property type="entry name" value="Metallo-dependent hydrolases"/>
    <property type="match status" value="1"/>
</dbReference>
<feature type="region of interest" description="Disordered" evidence="1">
    <location>
        <begin position="393"/>
        <end position="446"/>
    </location>
</feature>
<reference evidence="2" key="1">
    <citation type="submission" date="2021-02" db="EMBL/GenBank/DDBJ databases">
        <authorList>
            <person name="Nowell W R."/>
        </authorList>
    </citation>
    <scope>NUCLEOTIDE SEQUENCE</scope>
    <source>
        <strain evidence="2">Ploen Becks lab</strain>
    </source>
</reference>
<protein>
    <submittedName>
        <fullName evidence="2">Uncharacterized protein</fullName>
    </submittedName>
</protein>
<sequence>MAFNKQQKISSYLSNNESSPNNGSAIQPNIFNPLQPLMGQATKAASKNQLCEANFWSDSCNSNCGKHHIRRKGDRLTIFDTNAHLNRLQRRFAQTNRTLETFQIPVNCDLFINDCIVDPHDWTNPINFTNPNIHVCRSFGIHPKTQAPKSFYSRASANLVDIANNFPVGGFGPFGMTKESPDTDKNPDFGKIITDHQRIKNSSDIPIIIESLESDDEIIKILDSLPINPNSPIIWLNLNKTQSNDPKRFVDFTKNHLPKHDQFIFSINGKCLEYKFANRIGHILRDKQIINKLILGSDSPHYIPSFCGPSKEPSTPLHLANMILELHLILSKNESFRHFTLADTNDLLNSNAFAVFPRKRFTDFNRRTFDNYSRLTFGRTIEEYKTHIKFPTKNQNSTITPSQTSKSIALKRPATSDTSTSPVKPAKKSCTETAIQTSQKPATQNQLDAMHSTHELLTSFLNSSSTSPKTPSKNKTPMIDLSNS</sequence>
<organism evidence="2 3">
    <name type="scientific">Brachionus calyciflorus</name>
    <dbReference type="NCBI Taxonomy" id="104777"/>
    <lineage>
        <taxon>Eukaryota</taxon>
        <taxon>Metazoa</taxon>
        <taxon>Spiralia</taxon>
        <taxon>Gnathifera</taxon>
        <taxon>Rotifera</taxon>
        <taxon>Eurotatoria</taxon>
        <taxon>Monogononta</taxon>
        <taxon>Pseudotrocha</taxon>
        <taxon>Ploima</taxon>
        <taxon>Brachionidae</taxon>
        <taxon>Brachionus</taxon>
    </lineage>
</organism>
<evidence type="ECO:0000313" key="3">
    <source>
        <dbReference type="Proteomes" id="UP000663879"/>
    </source>
</evidence>
<dbReference type="Gene3D" id="3.20.20.140">
    <property type="entry name" value="Metal-dependent hydrolases"/>
    <property type="match status" value="1"/>
</dbReference>
<proteinExistence type="predicted"/>